<dbReference type="InterPro" id="IPR029028">
    <property type="entry name" value="Alpha/beta_knot_MTases"/>
</dbReference>
<proteinExistence type="inferred from homology"/>
<sequence>MNLLLLTSDDFVSDSLVKLQGRQLQHVLGVHQAKVGDTLRVGLVNDRMGEGIITGLSADSLEMEVSLTEQPPEALPLTVLLALPRPKMLKRSLQHLTALGVKRIVLMNSYRVEKSFWQSPWLSEEKIHEQLVLGLEQARDTILPEVVQEKRFKPFVEDRLPAMVEGKRGLVAHPVGGNACPHQISDEVVLAIGPEGGFIPYEVEKLEEAGFERIHLGSRILRVETAVTAITSKLYD</sequence>
<keyword evidence="6 10" id="KW-0808">Transferase</keyword>
<evidence type="ECO:0000313" key="13">
    <source>
        <dbReference type="Proteomes" id="UP000028006"/>
    </source>
</evidence>
<dbReference type="Gene3D" id="3.40.1280.10">
    <property type="match status" value="1"/>
</dbReference>
<dbReference type="InterPro" id="IPR029026">
    <property type="entry name" value="tRNA_m1G_MTases_N"/>
</dbReference>
<keyword evidence="3 10" id="KW-0963">Cytoplasm</keyword>
<evidence type="ECO:0000313" key="12">
    <source>
        <dbReference type="EMBL" id="KEQ13271.1"/>
    </source>
</evidence>
<keyword evidence="5 10" id="KW-0489">Methyltransferase</keyword>
<evidence type="ECO:0000256" key="2">
    <source>
        <dbReference type="ARBA" id="ARBA00005528"/>
    </source>
</evidence>
<keyword evidence="13" id="KW-1185">Reference proteome</keyword>
<evidence type="ECO:0000259" key="11">
    <source>
        <dbReference type="Pfam" id="PF04452"/>
    </source>
</evidence>
<evidence type="ECO:0000256" key="3">
    <source>
        <dbReference type="ARBA" id="ARBA00022490"/>
    </source>
</evidence>
<gene>
    <name evidence="12" type="ORF">GZ77_12600</name>
</gene>
<accession>A0A081N498</accession>
<dbReference type="NCBIfam" id="NF008700">
    <property type="entry name" value="PRK11713.5-4"/>
    <property type="match status" value="1"/>
</dbReference>
<dbReference type="EC" id="2.1.1.193" evidence="10"/>
<evidence type="ECO:0000256" key="1">
    <source>
        <dbReference type="ARBA" id="ARBA00004496"/>
    </source>
</evidence>
<dbReference type="PANTHER" id="PTHR30027:SF3">
    <property type="entry name" value="16S RRNA (URACIL(1498)-N(3))-METHYLTRANSFERASE"/>
    <property type="match status" value="1"/>
</dbReference>
<dbReference type="GO" id="GO:0070042">
    <property type="term" value="F:rRNA (uridine-N3-)-methyltransferase activity"/>
    <property type="evidence" value="ECO:0007669"/>
    <property type="project" value="TreeGrafter"/>
</dbReference>
<name>A0A081N498_9GAMM</name>
<comment type="caution">
    <text evidence="12">The sequence shown here is derived from an EMBL/GenBank/DDBJ whole genome shotgun (WGS) entry which is preliminary data.</text>
</comment>
<dbReference type="eggNOG" id="COG1385">
    <property type="taxonomic scope" value="Bacteria"/>
</dbReference>
<dbReference type="InterPro" id="IPR046886">
    <property type="entry name" value="RsmE_MTase_dom"/>
</dbReference>
<dbReference type="GO" id="GO:0005737">
    <property type="term" value="C:cytoplasm"/>
    <property type="evidence" value="ECO:0007669"/>
    <property type="project" value="UniProtKB-SubCell"/>
</dbReference>
<evidence type="ECO:0000256" key="5">
    <source>
        <dbReference type="ARBA" id="ARBA00022603"/>
    </source>
</evidence>
<dbReference type="CDD" id="cd18084">
    <property type="entry name" value="RsmE-like"/>
    <property type="match status" value="1"/>
</dbReference>
<evidence type="ECO:0000256" key="7">
    <source>
        <dbReference type="ARBA" id="ARBA00022691"/>
    </source>
</evidence>
<dbReference type="PANTHER" id="PTHR30027">
    <property type="entry name" value="RIBOSOMAL RNA SMALL SUBUNIT METHYLTRANSFERASE E"/>
    <property type="match status" value="1"/>
</dbReference>
<evidence type="ECO:0000256" key="8">
    <source>
        <dbReference type="ARBA" id="ARBA00025699"/>
    </source>
</evidence>
<keyword evidence="4 10" id="KW-0698">rRNA processing</keyword>
<reference evidence="12 13" key="1">
    <citation type="submission" date="2014-06" db="EMBL/GenBank/DDBJ databases">
        <title>Whole Genome Sequences of Three Symbiotic Endozoicomonas Bacteria.</title>
        <authorList>
            <person name="Neave M.J."/>
            <person name="Apprill A."/>
            <person name="Voolstra C.R."/>
        </authorList>
    </citation>
    <scope>NUCLEOTIDE SEQUENCE [LARGE SCALE GENOMIC DNA]</scope>
    <source>
        <strain evidence="12 13">LMG 24815</strain>
    </source>
</reference>
<dbReference type="EMBL" id="JOKG01000003">
    <property type="protein sequence ID" value="KEQ13271.1"/>
    <property type="molecule type" value="Genomic_DNA"/>
</dbReference>
<dbReference type="Pfam" id="PF04452">
    <property type="entry name" value="Methyltrans_RNA"/>
    <property type="match status" value="1"/>
</dbReference>
<dbReference type="InterPro" id="IPR006700">
    <property type="entry name" value="RsmE"/>
</dbReference>
<organism evidence="12 13">
    <name type="scientific">Endozoicomonas montiporae</name>
    <dbReference type="NCBI Taxonomy" id="1027273"/>
    <lineage>
        <taxon>Bacteria</taxon>
        <taxon>Pseudomonadati</taxon>
        <taxon>Pseudomonadota</taxon>
        <taxon>Gammaproteobacteria</taxon>
        <taxon>Oceanospirillales</taxon>
        <taxon>Endozoicomonadaceae</taxon>
        <taxon>Endozoicomonas</taxon>
    </lineage>
</organism>
<keyword evidence="7 10" id="KW-0949">S-adenosyl-L-methionine</keyword>
<dbReference type="Proteomes" id="UP000028006">
    <property type="component" value="Unassembled WGS sequence"/>
</dbReference>
<dbReference type="PIRSF" id="PIRSF015601">
    <property type="entry name" value="MTase_slr0722"/>
    <property type="match status" value="1"/>
</dbReference>
<comment type="similarity">
    <text evidence="2 10">Belongs to the RNA methyltransferase RsmE family.</text>
</comment>
<dbReference type="AlphaFoldDB" id="A0A081N498"/>
<dbReference type="GO" id="GO:0070475">
    <property type="term" value="P:rRNA base methylation"/>
    <property type="evidence" value="ECO:0007669"/>
    <property type="project" value="TreeGrafter"/>
</dbReference>
<evidence type="ECO:0000256" key="6">
    <source>
        <dbReference type="ARBA" id="ARBA00022679"/>
    </source>
</evidence>
<evidence type="ECO:0000256" key="9">
    <source>
        <dbReference type="ARBA" id="ARBA00047944"/>
    </source>
</evidence>
<evidence type="ECO:0000256" key="4">
    <source>
        <dbReference type="ARBA" id="ARBA00022552"/>
    </source>
</evidence>
<feature type="domain" description="Ribosomal RNA small subunit methyltransferase E methyltransferase" evidence="11">
    <location>
        <begin position="73"/>
        <end position="233"/>
    </location>
</feature>
<evidence type="ECO:0000256" key="10">
    <source>
        <dbReference type="PIRNR" id="PIRNR015601"/>
    </source>
</evidence>
<dbReference type="NCBIfam" id="TIGR00046">
    <property type="entry name" value="RsmE family RNA methyltransferase"/>
    <property type="match status" value="1"/>
</dbReference>
<comment type="subcellular location">
    <subcellularLocation>
        <location evidence="1 10">Cytoplasm</location>
    </subcellularLocation>
</comment>
<dbReference type="SUPFAM" id="SSF75217">
    <property type="entry name" value="alpha/beta knot"/>
    <property type="match status" value="1"/>
</dbReference>
<comment type="catalytic activity">
    <reaction evidence="9 10">
        <text>uridine(1498) in 16S rRNA + S-adenosyl-L-methionine = N(3)-methyluridine(1498) in 16S rRNA + S-adenosyl-L-homocysteine + H(+)</text>
        <dbReference type="Rhea" id="RHEA:42920"/>
        <dbReference type="Rhea" id="RHEA-COMP:10283"/>
        <dbReference type="Rhea" id="RHEA-COMP:10284"/>
        <dbReference type="ChEBI" id="CHEBI:15378"/>
        <dbReference type="ChEBI" id="CHEBI:57856"/>
        <dbReference type="ChEBI" id="CHEBI:59789"/>
        <dbReference type="ChEBI" id="CHEBI:65315"/>
        <dbReference type="ChEBI" id="CHEBI:74502"/>
        <dbReference type="EC" id="2.1.1.193"/>
    </reaction>
</comment>
<dbReference type="RefSeq" id="WP_034875925.1">
    <property type="nucleotide sequence ID" value="NZ_JOKG01000003.1"/>
</dbReference>
<protein>
    <recommendedName>
        <fullName evidence="10">Ribosomal RNA small subunit methyltransferase E</fullName>
        <ecNumber evidence="10">2.1.1.193</ecNumber>
    </recommendedName>
</protein>
<comment type="function">
    <text evidence="8 10">Specifically methylates the N3 position of the uracil ring of uridine 1498 (m3U1498) in 16S rRNA. Acts on the fully assembled 30S ribosomal subunit.</text>
</comment>